<proteinExistence type="predicted"/>
<accession>A0AC61L561</accession>
<reference evidence="1" key="1">
    <citation type="submission" date="2018-01" db="EMBL/GenBank/DDBJ databases">
        <authorList>
            <person name="Krukenberg V."/>
        </authorList>
    </citation>
    <scope>NUCLEOTIDE SEQUENCE</scope>
    <source>
        <strain evidence="1">E20ANME2</strain>
    </source>
</reference>
<organism evidence="1 2">
    <name type="scientific">Candidatus Methanogaster sp</name>
    <dbReference type="NCBI Taxonomy" id="3386292"/>
    <lineage>
        <taxon>Archaea</taxon>
        <taxon>Methanobacteriati</taxon>
        <taxon>Methanobacteriota</taxon>
        <taxon>Stenosarchaea group</taxon>
        <taxon>Methanomicrobia</taxon>
        <taxon>Methanosarcinales</taxon>
        <taxon>ANME-2 cluster</taxon>
        <taxon>Candidatus Methanogasteraceae</taxon>
        <taxon>Candidatus Methanogaster</taxon>
    </lineage>
</organism>
<dbReference type="EMBL" id="PQXF01000004">
    <property type="protein sequence ID" value="PXF61666.1"/>
    <property type="molecule type" value="Genomic_DNA"/>
</dbReference>
<comment type="caution">
    <text evidence="1">The sequence shown here is derived from an EMBL/GenBank/DDBJ whole genome shotgun (WGS) entry which is preliminary data.</text>
</comment>
<gene>
    <name evidence="1" type="ORF">C4B59_03475</name>
</gene>
<dbReference type="Proteomes" id="UP000248329">
    <property type="component" value="Unassembled WGS sequence"/>
</dbReference>
<name>A0AC61L561_9EURY</name>
<evidence type="ECO:0000313" key="1">
    <source>
        <dbReference type="EMBL" id="PXF61666.1"/>
    </source>
</evidence>
<protein>
    <submittedName>
        <fullName evidence="1">Uncharacterized protein</fullName>
    </submittedName>
</protein>
<sequence>MITLTINNVGVSVDPSWSLLEAIRFYGIDVPTLCYVEGLTPYGACRLCVVEIGSGDRTKLVASCTHPVWDGLVVRTHSRRVMKSRRMIMELLLARCPSSKVLQDMAAKMGISSVRFEPKHDDCILCGLCVRMCEEQMGAKAIGFVGRGVDRKITTPFDMKSDQCKACGACMYICPACQLRCLGPEAKDPLCGGCTNIDSVCIGEGSDDALCYMHPCVACVKEPEKV</sequence>
<evidence type="ECO:0000313" key="2">
    <source>
        <dbReference type="Proteomes" id="UP000248329"/>
    </source>
</evidence>